<dbReference type="Gene3D" id="3.40.50.1000">
    <property type="entry name" value="HAD superfamily/HAD-like"/>
    <property type="match status" value="1"/>
</dbReference>
<keyword evidence="1" id="KW-0614">Plasmid</keyword>
<reference evidence="1 2" key="1">
    <citation type="submission" date="2019-04" db="EMBL/GenBank/DDBJ databases">
        <title>Complete genome sequence of Agrobacterium tumefaciens CFBP7129.</title>
        <authorList>
            <person name="Haryono M."/>
            <person name="Lin Y.-C."/>
            <person name="Lai E.-M."/>
            <person name="Kuo C.-H."/>
        </authorList>
    </citation>
    <scope>NUCLEOTIDE SEQUENCE [LARGE SCALE GENOMIC DNA]</scope>
    <source>
        <strain evidence="1 2">CFBP7129</strain>
        <plasmid evidence="2">patcfbp7129b</plasmid>
    </source>
</reference>
<dbReference type="RefSeq" id="WP_137006496.1">
    <property type="nucleotide sequence ID" value="NZ_CP039925.1"/>
</dbReference>
<proteinExistence type="predicted"/>
<dbReference type="EMBL" id="CP039925">
    <property type="protein sequence ID" value="QCL98247.1"/>
    <property type="molecule type" value="Genomic_DNA"/>
</dbReference>
<organism evidence="1 2">
    <name type="scientific">Agrobacterium tumefaciens</name>
    <dbReference type="NCBI Taxonomy" id="358"/>
    <lineage>
        <taxon>Bacteria</taxon>
        <taxon>Pseudomonadati</taxon>
        <taxon>Pseudomonadota</taxon>
        <taxon>Alphaproteobacteria</taxon>
        <taxon>Hyphomicrobiales</taxon>
        <taxon>Rhizobiaceae</taxon>
        <taxon>Rhizobium/Agrobacterium group</taxon>
        <taxon>Agrobacterium</taxon>
        <taxon>Agrobacterium tumefaciens complex</taxon>
    </lineage>
</organism>
<gene>
    <name evidence="1" type="ORF">CFBP7129_29205</name>
</gene>
<dbReference type="Proteomes" id="UP000298649">
    <property type="component" value="Plasmid pAtCFBP7129b"/>
</dbReference>
<dbReference type="AlphaFoldDB" id="A0A4D7YRK5"/>
<dbReference type="InterPro" id="IPR036412">
    <property type="entry name" value="HAD-like_sf"/>
</dbReference>
<evidence type="ECO:0000313" key="2">
    <source>
        <dbReference type="Proteomes" id="UP000298649"/>
    </source>
</evidence>
<geneLocation type="plasmid" evidence="2">
    <name>patcfbp7129b</name>
</geneLocation>
<name>A0A4D7YRK5_AGRTU</name>
<evidence type="ECO:0000313" key="1">
    <source>
        <dbReference type="EMBL" id="QCL98247.1"/>
    </source>
</evidence>
<accession>A0A4D7YRK5</accession>
<dbReference type="InterPro" id="IPR023214">
    <property type="entry name" value="HAD_sf"/>
</dbReference>
<protein>
    <submittedName>
        <fullName evidence="1">Uncharacterized protein</fullName>
    </submittedName>
</protein>
<dbReference type="SUPFAM" id="SSF56784">
    <property type="entry name" value="HAD-like"/>
    <property type="match status" value="1"/>
</dbReference>
<sequence>MNTIECTFRKIGSRGLVIFERDGILLRRSIPSRDFTLGDVNTIFVQILQQLRQKDIRFGFISDTRGMTVGTQGTPEFLALTRVLDDLLKVREVAPDFWMTWGTFRQARDDHSGTADAHTVFRAIEWYGVEKKEAILVCSTAEGRLAAVEAGITYMHYSPMEGGHHDHPIPGESSTSLSPGDHGAKWFNTGIERMLSLSLLRSARIVDEKELNGCGPDLSPGADEA</sequence>